<feature type="binding site" evidence="3">
    <location>
        <position position="186"/>
    </location>
    <ligand>
        <name>ATP</name>
        <dbReference type="ChEBI" id="CHEBI:30616"/>
    </ligand>
</feature>
<dbReference type="GO" id="GO:0005737">
    <property type="term" value="C:cytoplasm"/>
    <property type="evidence" value="ECO:0007669"/>
    <property type="project" value="UniProtKB-SubCell"/>
</dbReference>
<dbReference type="Pfam" id="PF05636">
    <property type="entry name" value="HIGH_NTase1"/>
    <property type="match status" value="1"/>
</dbReference>
<evidence type="ECO:0000313" key="4">
    <source>
        <dbReference type="EMBL" id="OUQ10510.1"/>
    </source>
</evidence>
<keyword evidence="2 3" id="KW-0819">tRNA processing</keyword>
<accession>A0A1Y4QZK7</accession>
<keyword evidence="3" id="KW-0694">RNA-binding</keyword>
<feature type="binding site" evidence="3">
    <location>
        <position position="101"/>
    </location>
    <ligand>
        <name>ATP</name>
        <dbReference type="ChEBI" id="CHEBI:30616"/>
    </ligand>
</feature>
<dbReference type="GO" id="GO:0000049">
    <property type="term" value="F:tRNA binding"/>
    <property type="evidence" value="ECO:0007669"/>
    <property type="project" value="UniProtKB-KW"/>
</dbReference>
<evidence type="ECO:0000256" key="2">
    <source>
        <dbReference type="ARBA" id="ARBA00022694"/>
    </source>
</evidence>
<evidence type="ECO:0000256" key="3">
    <source>
        <dbReference type="HAMAP-Rule" id="MF_01539"/>
    </source>
</evidence>
<protein>
    <recommendedName>
        <fullName evidence="3">tRNA(Met) cytidine acetate ligase</fullName>
        <ecNumber evidence="3">6.3.4.-</ecNumber>
    </recommendedName>
</protein>
<dbReference type="PANTHER" id="PTHR37825:SF1">
    <property type="entry name" value="TRNA(MET) CYTIDINE ACETATE LIGASE"/>
    <property type="match status" value="1"/>
</dbReference>
<dbReference type="HAMAP" id="MF_01539">
    <property type="entry name" value="TmcAL"/>
    <property type="match status" value="1"/>
</dbReference>
<keyword evidence="3" id="KW-0067">ATP-binding</keyword>
<dbReference type="GO" id="GO:0005524">
    <property type="term" value="F:ATP binding"/>
    <property type="evidence" value="ECO:0007669"/>
    <property type="project" value="UniProtKB-KW"/>
</dbReference>
<dbReference type="GO" id="GO:0006400">
    <property type="term" value="P:tRNA modification"/>
    <property type="evidence" value="ECO:0007669"/>
    <property type="project" value="UniProtKB-UniRule"/>
</dbReference>
<dbReference type="RefSeq" id="WP_047242513.1">
    <property type="nucleotide sequence ID" value="NZ_LDDZ01000012.1"/>
</dbReference>
<sequence>MKACGVIVEYNPFHNGHRYHLEQARCKSQADVIICAMSGNFLQRGEAAIIDKWQRANSALQNGADIVLELPFEWAVQSADYFAQGGVNMLAAIGCEYLCFGTDSHKKIDYQHIGQFLHQRRQQLDQLFHQTADEKLSYAENMIRVFQALEMDIPFDHKQPNHILGLSYAKANSQLPKPMELLAIERKNSGYHDEGFTSETIASATAIRRGIFCGEEITPYVPTSSLDHLEDQKVCLEDYFPYLKFRILTMDLASLKQIYQMEAGLAVRMKKCIASCESYESFVNQLKSKRYSQTRIQRLLLYCLLNVKEAEIKKSWQNPSLRVLGFTEKGQKYLQQVKKSLAWPLIARVGKKQAEQLFLTIRADEVYQLAHSKIQEQNFSRAVIRI</sequence>
<dbReference type="NCBIfam" id="NF010191">
    <property type="entry name" value="PRK13670.1"/>
    <property type="match status" value="1"/>
</dbReference>
<dbReference type="InterPro" id="IPR008513">
    <property type="entry name" value="tRNA(Met)_cyd_acetate_ligase"/>
</dbReference>
<comment type="subcellular location">
    <subcellularLocation>
        <location evidence="3">Cytoplasm</location>
    </subcellularLocation>
</comment>
<comment type="similarity">
    <text evidence="3">Belongs to the TmcAL family.</text>
</comment>
<feature type="binding site" evidence="3">
    <location>
        <begin position="7"/>
        <end position="20"/>
    </location>
    <ligand>
        <name>ATP</name>
        <dbReference type="ChEBI" id="CHEBI:30616"/>
    </ligand>
</feature>
<keyword evidence="3" id="KW-0963">Cytoplasm</keyword>
<dbReference type="AlphaFoldDB" id="A0A1Y4QZK7"/>
<comment type="function">
    <text evidence="3">Catalyzes the formation of N(4)-acetylcytidine (ac(4)C) at the wobble position of elongator tRNA(Met), using acetate and ATP as substrates. First activates an acetate ion to form acetyladenylate (Ac-AMP) and then transfers the acetyl group to tRNA to form ac(4)C34.</text>
</comment>
<dbReference type="EC" id="6.3.4.-" evidence="3"/>
<comment type="caution">
    <text evidence="4">The sequence shown here is derived from an EMBL/GenBank/DDBJ whole genome shotgun (WGS) entry which is preliminary data.</text>
</comment>
<dbReference type="Gene3D" id="3.40.50.620">
    <property type="entry name" value="HUPs"/>
    <property type="match status" value="1"/>
</dbReference>
<comment type="caution">
    <text evidence="3">Lacks conserved residue(s) required for the propagation of feature annotation.</text>
</comment>
<evidence type="ECO:0000313" key="5">
    <source>
        <dbReference type="Proteomes" id="UP000196074"/>
    </source>
</evidence>
<keyword evidence="1 3" id="KW-0436">Ligase</keyword>
<comment type="catalytic activity">
    <reaction evidence="3">
        <text>cytidine(34) in elongator tRNA(Met) + acetate + ATP = N(4)-acetylcytidine(34) in elongator tRNA(Met) + AMP + diphosphate</text>
        <dbReference type="Rhea" id="RHEA:58144"/>
        <dbReference type="Rhea" id="RHEA-COMP:10693"/>
        <dbReference type="Rhea" id="RHEA-COMP:10694"/>
        <dbReference type="ChEBI" id="CHEBI:30089"/>
        <dbReference type="ChEBI" id="CHEBI:30616"/>
        <dbReference type="ChEBI" id="CHEBI:33019"/>
        <dbReference type="ChEBI" id="CHEBI:74900"/>
        <dbReference type="ChEBI" id="CHEBI:82748"/>
        <dbReference type="ChEBI" id="CHEBI:456215"/>
    </reaction>
</comment>
<dbReference type="Proteomes" id="UP000196074">
    <property type="component" value="Unassembled WGS sequence"/>
</dbReference>
<reference evidence="5" key="1">
    <citation type="submission" date="2017-04" db="EMBL/GenBank/DDBJ databases">
        <title>Function of individual gut microbiota members based on whole genome sequencing of pure cultures obtained from chicken caecum.</title>
        <authorList>
            <person name="Medvecky M."/>
            <person name="Cejkova D."/>
            <person name="Polansky O."/>
            <person name="Karasova D."/>
            <person name="Kubasova T."/>
            <person name="Cizek A."/>
            <person name="Rychlik I."/>
        </authorList>
    </citation>
    <scope>NUCLEOTIDE SEQUENCE [LARGE SCALE GENOMIC DNA]</scope>
    <source>
        <strain evidence="5">An144</strain>
    </source>
</reference>
<dbReference type="EMBL" id="NFLC01000009">
    <property type="protein sequence ID" value="OUQ10510.1"/>
    <property type="molecule type" value="Genomic_DNA"/>
</dbReference>
<evidence type="ECO:0000256" key="1">
    <source>
        <dbReference type="ARBA" id="ARBA00022598"/>
    </source>
</evidence>
<gene>
    <name evidence="3" type="primary">tmcAL</name>
    <name evidence="4" type="ORF">B5E88_05985</name>
</gene>
<dbReference type="PANTHER" id="PTHR37825">
    <property type="entry name" value="TRNA(MET) CYTIDINE ACETATE LIGASE"/>
    <property type="match status" value="1"/>
</dbReference>
<dbReference type="InterPro" id="IPR014729">
    <property type="entry name" value="Rossmann-like_a/b/a_fold"/>
</dbReference>
<organism evidence="4 5">
    <name type="scientific">Enterococcus cecorum</name>
    <dbReference type="NCBI Taxonomy" id="44008"/>
    <lineage>
        <taxon>Bacteria</taxon>
        <taxon>Bacillati</taxon>
        <taxon>Bacillota</taxon>
        <taxon>Bacilli</taxon>
        <taxon>Lactobacillales</taxon>
        <taxon>Enterococcaceae</taxon>
        <taxon>Enterococcus</taxon>
    </lineage>
</organism>
<dbReference type="SUPFAM" id="SSF52374">
    <property type="entry name" value="Nucleotidylyl transferase"/>
    <property type="match status" value="1"/>
</dbReference>
<dbReference type="GO" id="GO:0016879">
    <property type="term" value="F:ligase activity, forming carbon-nitrogen bonds"/>
    <property type="evidence" value="ECO:0007669"/>
    <property type="project" value="UniProtKB-UniRule"/>
</dbReference>
<keyword evidence="3" id="KW-0547">Nucleotide-binding</keyword>
<keyword evidence="3" id="KW-0820">tRNA-binding</keyword>
<feature type="binding site" evidence="3">
    <location>
        <position position="161"/>
    </location>
    <ligand>
        <name>ATP</name>
        <dbReference type="ChEBI" id="CHEBI:30616"/>
    </ligand>
</feature>
<proteinExistence type="inferred from homology"/>
<name>A0A1Y4QZK7_9ENTE</name>